<protein>
    <submittedName>
        <fullName evidence="3">PaaI family thioesterase</fullName>
    </submittedName>
</protein>
<feature type="domain" description="Thioesterase" evidence="2">
    <location>
        <begin position="42"/>
        <end position="97"/>
    </location>
</feature>
<accession>A0A5C1YCL8</accession>
<dbReference type="Pfam" id="PF03061">
    <property type="entry name" value="4HBT"/>
    <property type="match status" value="1"/>
</dbReference>
<dbReference type="InterPro" id="IPR006683">
    <property type="entry name" value="Thioestr_dom"/>
</dbReference>
<gene>
    <name evidence="3" type="ORF">FLP10_00685</name>
</gene>
<evidence type="ECO:0000256" key="1">
    <source>
        <dbReference type="SAM" id="MobiDB-lite"/>
    </source>
</evidence>
<dbReference type="OrthoDB" id="9798208at2"/>
<dbReference type="Proteomes" id="UP000324678">
    <property type="component" value="Chromosome"/>
</dbReference>
<dbReference type="CDD" id="cd03443">
    <property type="entry name" value="PaaI_thioesterase"/>
    <property type="match status" value="1"/>
</dbReference>
<feature type="region of interest" description="Disordered" evidence="1">
    <location>
        <begin position="1"/>
        <end position="28"/>
    </location>
</feature>
<dbReference type="InterPro" id="IPR029069">
    <property type="entry name" value="HotDog_dom_sf"/>
</dbReference>
<keyword evidence="4" id="KW-1185">Reference proteome</keyword>
<dbReference type="EMBL" id="CP043505">
    <property type="protein sequence ID" value="QEO13095.1"/>
    <property type="molecule type" value="Genomic_DNA"/>
</dbReference>
<sequence>MATHRKDARVDHVPSVRPDPNDRRRGAGMDLARAGERAAADRRVADRGQFAVGVHNETDFIRAVTDARLSVVAEALQQGRVQQLWEVVIRDERGVLVARGTLRLQNIPRPVPSAGAPER</sequence>
<dbReference type="KEGG" id="ail:FLP10_00685"/>
<dbReference type="SUPFAM" id="SSF54637">
    <property type="entry name" value="Thioesterase/thiol ester dehydrase-isomerase"/>
    <property type="match status" value="1"/>
</dbReference>
<dbReference type="Gene3D" id="3.10.129.10">
    <property type="entry name" value="Hotdog Thioesterase"/>
    <property type="match status" value="1"/>
</dbReference>
<evidence type="ECO:0000259" key="2">
    <source>
        <dbReference type="Pfam" id="PF03061"/>
    </source>
</evidence>
<reference evidence="3 4" key="1">
    <citation type="submission" date="2019-09" db="EMBL/GenBank/DDBJ databases">
        <title>Genome sequencing of strain KACC 19306.</title>
        <authorList>
            <person name="Heo J."/>
            <person name="Kim S.-J."/>
            <person name="Kim J.-S."/>
            <person name="Hong S.-B."/>
            <person name="Kwon S.-W."/>
        </authorList>
    </citation>
    <scope>NUCLEOTIDE SEQUENCE [LARGE SCALE GENOMIC DNA]</scope>
    <source>
        <strain evidence="3 4">KACC 19306</strain>
    </source>
</reference>
<organism evidence="3 4">
    <name type="scientific">Agromyces intestinalis</name>
    <dbReference type="NCBI Taxonomy" id="2592652"/>
    <lineage>
        <taxon>Bacteria</taxon>
        <taxon>Bacillati</taxon>
        <taxon>Actinomycetota</taxon>
        <taxon>Actinomycetes</taxon>
        <taxon>Micrococcales</taxon>
        <taxon>Microbacteriaceae</taxon>
        <taxon>Agromyces</taxon>
    </lineage>
</organism>
<name>A0A5C1YCL8_9MICO</name>
<proteinExistence type="predicted"/>
<evidence type="ECO:0000313" key="3">
    <source>
        <dbReference type="EMBL" id="QEO13095.1"/>
    </source>
</evidence>
<evidence type="ECO:0000313" key="4">
    <source>
        <dbReference type="Proteomes" id="UP000324678"/>
    </source>
</evidence>
<dbReference type="AlphaFoldDB" id="A0A5C1YCL8"/>